<dbReference type="InterPro" id="IPR005860">
    <property type="entry name" value="CobD"/>
</dbReference>
<dbReference type="PANTHER" id="PTHR42885">
    <property type="entry name" value="HISTIDINOL-PHOSPHATE AMINOTRANSFERASE-RELATED"/>
    <property type="match status" value="1"/>
</dbReference>
<dbReference type="InterPro" id="IPR015424">
    <property type="entry name" value="PyrdxlP-dep_Trfase"/>
</dbReference>
<feature type="domain" description="Aminotransferase class I/classII large" evidence="10">
    <location>
        <begin position="54"/>
        <end position="295"/>
    </location>
</feature>
<dbReference type="NCBIfam" id="TIGR01140">
    <property type="entry name" value="L_thr_O3P_dcar"/>
    <property type="match status" value="1"/>
</dbReference>
<dbReference type="InterPro" id="IPR015421">
    <property type="entry name" value="PyrdxlP-dep_Trfase_major"/>
</dbReference>
<dbReference type="GO" id="GO:0048472">
    <property type="term" value="F:threonine-phosphate decarboxylase activity"/>
    <property type="evidence" value="ECO:0007669"/>
    <property type="project" value="UniProtKB-EC"/>
</dbReference>
<dbReference type="RefSeq" id="WP_107494683.1">
    <property type="nucleotide sequence ID" value="NZ_PZKC01000017.1"/>
</dbReference>
<dbReference type="EMBL" id="PZKC01000017">
    <property type="protein sequence ID" value="PTD95152.1"/>
    <property type="molecule type" value="Genomic_DNA"/>
</dbReference>
<evidence type="ECO:0000256" key="5">
    <source>
        <dbReference type="ARBA" id="ARBA00022573"/>
    </source>
</evidence>
<evidence type="ECO:0000256" key="6">
    <source>
        <dbReference type="ARBA" id="ARBA00022898"/>
    </source>
</evidence>
<evidence type="ECO:0000313" key="11">
    <source>
        <dbReference type="EMBL" id="PTD95152.1"/>
    </source>
</evidence>
<evidence type="ECO:0000256" key="4">
    <source>
        <dbReference type="ARBA" id="ARBA00012285"/>
    </source>
</evidence>
<dbReference type="GO" id="GO:0030170">
    <property type="term" value="F:pyridoxal phosphate binding"/>
    <property type="evidence" value="ECO:0007669"/>
    <property type="project" value="InterPro"/>
</dbReference>
<dbReference type="InterPro" id="IPR004839">
    <property type="entry name" value="Aminotransferase_I/II_large"/>
</dbReference>
<dbReference type="PROSITE" id="PS00105">
    <property type="entry name" value="AA_TRANSFER_CLASS_1"/>
    <property type="match status" value="1"/>
</dbReference>
<reference evidence="11 12" key="1">
    <citation type="submission" date="2018-03" db="EMBL/GenBank/DDBJ databases">
        <authorList>
            <person name="Keele B.F."/>
        </authorList>
    </citation>
    <scope>NUCLEOTIDE SEQUENCE [LARGE SCALE GENOMIC DNA]</scope>
    <source>
        <strain evidence="11 12">D20</strain>
    </source>
</reference>
<evidence type="ECO:0000256" key="7">
    <source>
        <dbReference type="ARBA" id="ARBA00023239"/>
    </source>
</evidence>
<dbReference type="InterPro" id="IPR004838">
    <property type="entry name" value="NHTrfase_class1_PyrdxlP-BS"/>
</dbReference>
<dbReference type="Proteomes" id="UP000241193">
    <property type="component" value="Unassembled WGS sequence"/>
</dbReference>
<keyword evidence="12" id="KW-1185">Reference proteome</keyword>
<dbReference type="EC" id="4.1.1.81" evidence="4"/>
<evidence type="ECO:0000256" key="8">
    <source>
        <dbReference type="ARBA" id="ARBA00029996"/>
    </source>
</evidence>
<dbReference type="Gene3D" id="3.40.640.10">
    <property type="entry name" value="Type I PLP-dependent aspartate aminotransferase-like (Major domain)"/>
    <property type="match status" value="1"/>
</dbReference>
<gene>
    <name evidence="11" type="ORF">C8261_15725</name>
</gene>
<dbReference type="GO" id="GO:0009236">
    <property type="term" value="P:cobalamin biosynthetic process"/>
    <property type="evidence" value="ECO:0007669"/>
    <property type="project" value="UniProtKB-UniPathway"/>
</dbReference>
<sequence>MLEHGGRLRAAARQYGIAIEAWVDLSTGINPCGWPVPPLPAALWQRLPEDDDGLIEAATDYYGSAHMLAVAGSQAAIQTLPAVLPGTSVAILAPTYAEHPHAWRGCRPRVLGASEVDAAAGNVDVLVVVNPNNPTGTVFERNRVLAWLARQQARGGWLVVDEAFMDCTPAHSIADHGGTAGLVVLRSLGKFFGLAGARVGFILAPLQLRLALAERLGPWALSGPAREVARLALADRAWQETSRHQLAAAGERLHAMLQHRLGGNWTGTALFRWQQRHDAAAVHEALARQGILVRLFAENPALRFGLPADEHAWQRLDDALRTIASLTHHNSPSVP</sequence>
<comment type="catalytic activity">
    <reaction evidence="9">
        <text>O-phospho-L-threonine + H(+) = (R)-1-aminopropan-2-yl phosphate + CO2</text>
        <dbReference type="Rhea" id="RHEA:11492"/>
        <dbReference type="ChEBI" id="CHEBI:15378"/>
        <dbReference type="ChEBI" id="CHEBI:16526"/>
        <dbReference type="ChEBI" id="CHEBI:58563"/>
        <dbReference type="ChEBI" id="CHEBI:58675"/>
        <dbReference type="EC" id="4.1.1.81"/>
    </reaction>
</comment>
<keyword evidence="7" id="KW-0456">Lyase</keyword>
<dbReference type="CDD" id="cd00609">
    <property type="entry name" value="AAT_like"/>
    <property type="match status" value="1"/>
</dbReference>
<evidence type="ECO:0000256" key="9">
    <source>
        <dbReference type="ARBA" id="ARBA00048531"/>
    </source>
</evidence>
<dbReference type="AlphaFoldDB" id="A0A2T4IBL1"/>
<evidence type="ECO:0000256" key="1">
    <source>
        <dbReference type="ARBA" id="ARBA00001933"/>
    </source>
</evidence>
<dbReference type="InterPro" id="IPR015422">
    <property type="entry name" value="PyrdxlP-dep_Trfase_small"/>
</dbReference>
<dbReference type="PANTHER" id="PTHR42885:SF1">
    <property type="entry name" value="THREONINE-PHOSPHATE DECARBOXYLASE"/>
    <property type="match status" value="1"/>
</dbReference>
<keyword evidence="5" id="KW-0169">Cobalamin biosynthesis</keyword>
<dbReference type="Gene3D" id="3.90.1150.10">
    <property type="entry name" value="Aspartate Aminotransferase, domain 1"/>
    <property type="match status" value="1"/>
</dbReference>
<organism evidence="11 12">
    <name type="scientific">Pseudothauera lacus</name>
    <dbReference type="NCBI Taxonomy" id="2136175"/>
    <lineage>
        <taxon>Bacteria</taxon>
        <taxon>Pseudomonadati</taxon>
        <taxon>Pseudomonadota</taxon>
        <taxon>Betaproteobacteria</taxon>
        <taxon>Rhodocyclales</taxon>
        <taxon>Zoogloeaceae</taxon>
        <taxon>Pseudothauera</taxon>
    </lineage>
</organism>
<name>A0A2T4IBL1_9RHOO</name>
<dbReference type="OrthoDB" id="9799304at2"/>
<evidence type="ECO:0000313" key="12">
    <source>
        <dbReference type="Proteomes" id="UP000241193"/>
    </source>
</evidence>
<evidence type="ECO:0000256" key="2">
    <source>
        <dbReference type="ARBA" id="ARBA00003444"/>
    </source>
</evidence>
<comment type="pathway">
    <text evidence="3">Cofactor biosynthesis; adenosylcobalamin biosynthesis.</text>
</comment>
<evidence type="ECO:0000256" key="3">
    <source>
        <dbReference type="ARBA" id="ARBA00004953"/>
    </source>
</evidence>
<proteinExistence type="predicted"/>
<accession>A0A2T4IBL1</accession>
<protein>
    <recommendedName>
        <fullName evidence="4">threonine-phosphate decarboxylase</fullName>
        <ecNumber evidence="4">4.1.1.81</ecNumber>
    </recommendedName>
    <alternativeName>
        <fullName evidence="8">L-threonine-O-3-phosphate decarboxylase</fullName>
    </alternativeName>
</protein>
<comment type="caution">
    <text evidence="11">The sequence shown here is derived from an EMBL/GenBank/DDBJ whole genome shotgun (WGS) entry which is preliminary data.</text>
</comment>
<comment type="function">
    <text evidence="2">Decarboxylates L-threonine-O-3-phosphate to yield (R)-1-amino-2-propanol O-2-phosphate, the precursor for the linkage between the nucleotide loop and the corrin ring in cobalamin.</text>
</comment>
<keyword evidence="6" id="KW-0663">Pyridoxal phosphate</keyword>
<evidence type="ECO:0000259" key="10">
    <source>
        <dbReference type="Pfam" id="PF00155"/>
    </source>
</evidence>
<dbReference type="SUPFAM" id="SSF53383">
    <property type="entry name" value="PLP-dependent transferases"/>
    <property type="match status" value="1"/>
</dbReference>
<dbReference type="Pfam" id="PF00155">
    <property type="entry name" value="Aminotran_1_2"/>
    <property type="match status" value="1"/>
</dbReference>
<comment type="cofactor">
    <cofactor evidence="1">
        <name>pyridoxal 5'-phosphate</name>
        <dbReference type="ChEBI" id="CHEBI:597326"/>
    </cofactor>
</comment>
<dbReference type="UniPathway" id="UPA00148"/>
<reference evidence="11 12" key="2">
    <citation type="submission" date="2018-04" db="EMBL/GenBank/DDBJ databases">
        <title>Thauera lacus sp. nov., isolated from an saline lake in Inner Mongolia, China.</title>
        <authorList>
            <person name="Liang Q.-Y."/>
        </authorList>
    </citation>
    <scope>NUCLEOTIDE SEQUENCE [LARGE SCALE GENOMIC DNA]</scope>
    <source>
        <strain evidence="11 12">D20</strain>
    </source>
</reference>